<evidence type="ECO:0000256" key="1">
    <source>
        <dbReference type="PROSITE-ProRule" id="PRU00409"/>
    </source>
</evidence>
<dbReference type="Gene3D" id="3.30.470.20">
    <property type="entry name" value="ATP-grasp fold, B domain"/>
    <property type="match status" value="1"/>
</dbReference>
<dbReference type="RefSeq" id="WP_012173540.1">
    <property type="nucleotide sequence ID" value="NC_009943.1"/>
</dbReference>
<keyword evidence="4" id="KW-1185">Reference proteome</keyword>
<dbReference type="InterPro" id="IPR013651">
    <property type="entry name" value="ATP-grasp_RimK-type"/>
</dbReference>
<dbReference type="GO" id="GO:0005737">
    <property type="term" value="C:cytoplasm"/>
    <property type="evidence" value="ECO:0007669"/>
    <property type="project" value="TreeGrafter"/>
</dbReference>
<dbReference type="PANTHER" id="PTHR21621">
    <property type="entry name" value="RIBOSOMAL PROTEIN S6 MODIFICATION PROTEIN"/>
    <property type="match status" value="1"/>
</dbReference>
<evidence type="ECO:0000259" key="2">
    <source>
        <dbReference type="PROSITE" id="PS50975"/>
    </source>
</evidence>
<gene>
    <name evidence="3" type="ordered locus">Dole_0111</name>
</gene>
<dbReference type="Gene3D" id="3.30.1490.20">
    <property type="entry name" value="ATP-grasp fold, A domain"/>
    <property type="match status" value="1"/>
</dbReference>
<keyword evidence="1" id="KW-0067">ATP-binding</keyword>
<evidence type="ECO:0000313" key="4">
    <source>
        <dbReference type="Proteomes" id="UP000008561"/>
    </source>
</evidence>
<feature type="domain" description="ATP-grasp" evidence="2">
    <location>
        <begin position="75"/>
        <end position="255"/>
    </location>
</feature>
<protein>
    <submittedName>
        <fullName evidence="3">RimK domain protein ATP-grasp</fullName>
    </submittedName>
</protein>
<accession>A8ZSK8</accession>
<dbReference type="Pfam" id="PF08443">
    <property type="entry name" value="RimK"/>
    <property type="match status" value="1"/>
</dbReference>
<dbReference type="KEGG" id="dol:Dole_0111"/>
<dbReference type="GO" id="GO:0018169">
    <property type="term" value="F:ribosomal S6-glutamic acid ligase activity"/>
    <property type="evidence" value="ECO:0007669"/>
    <property type="project" value="TreeGrafter"/>
</dbReference>
<dbReference type="OrthoDB" id="1704979at2"/>
<dbReference type="HOGENOM" id="CLU_075266_0_0_7"/>
<dbReference type="GO" id="GO:0046872">
    <property type="term" value="F:metal ion binding"/>
    <property type="evidence" value="ECO:0007669"/>
    <property type="project" value="InterPro"/>
</dbReference>
<evidence type="ECO:0000313" key="3">
    <source>
        <dbReference type="EMBL" id="ABW65921.1"/>
    </source>
</evidence>
<dbReference type="InterPro" id="IPR013815">
    <property type="entry name" value="ATP_grasp_subdomain_1"/>
</dbReference>
<name>A8ZSK8_DESOH</name>
<dbReference type="Proteomes" id="UP000008561">
    <property type="component" value="Chromosome"/>
</dbReference>
<sequence>MRLVSFDPLQTLDIPGVRTIKPAHWFREKETVKSADWILYPEYWQVNPLYYGLKKRIFPSVSTYHIGHDKIEMARAFEAVCPENAPVTRILSRNEYATEQILDEFDFPFVAKEVRSSMGEGVFLITDKKALKAYVDRNDTLFVQEYLPISRDLRVVVVGKSVVAAYWRQAPDGAFCNNVSRGGTVCFEDIPDSALGLVEKVAIELDINHAGFDVAVVDGHCFLLEFNPRFGTQGLITRGIRLGRVVLDYLIEMSRPPEVPGNPRLPRAG</sequence>
<dbReference type="eggNOG" id="COG0189">
    <property type="taxonomic scope" value="Bacteria"/>
</dbReference>
<reference evidence="3 4" key="1">
    <citation type="submission" date="2007-10" db="EMBL/GenBank/DDBJ databases">
        <title>Complete sequence of Desulfococcus oleovorans Hxd3.</title>
        <authorList>
            <consortium name="US DOE Joint Genome Institute"/>
            <person name="Copeland A."/>
            <person name="Lucas S."/>
            <person name="Lapidus A."/>
            <person name="Barry K."/>
            <person name="Glavina del Rio T."/>
            <person name="Dalin E."/>
            <person name="Tice H."/>
            <person name="Pitluck S."/>
            <person name="Kiss H."/>
            <person name="Brettin T."/>
            <person name="Bruce D."/>
            <person name="Detter J.C."/>
            <person name="Han C."/>
            <person name="Schmutz J."/>
            <person name="Larimer F."/>
            <person name="Land M."/>
            <person name="Hauser L."/>
            <person name="Kyrpides N."/>
            <person name="Kim E."/>
            <person name="Wawrik B."/>
            <person name="Richardson P."/>
        </authorList>
    </citation>
    <scope>NUCLEOTIDE SEQUENCE [LARGE SCALE GENOMIC DNA]</scope>
    <source>
        <strain evidence="4">DSM 6200 / JCM 39069 / Hxd3</strain>
    </source>
</reference>
<keyword evidence="1" id="KW-0547">Nucleotide-binding</keyword>
<dbReference type="AlphaFoldDB" id="A8ZSK8"/>
<dbReference type="GO" id="GO:0005524">
    <property type="term" value="F:ATP binding"/>
    <property type="evidence" value="ECO:0007669"/>
    <property type="project" value="UniProtKB-UniRule"/>
</dbReference>
<dbReference type="InterPro" id="IPR011761">
    <property type="entry name" value="ATP-grasp"/>
</dbReference>
<dbReference type="GO" id="GO:0009432">
    <property type="term" value="P:SOS response"/>
    <property type="evidence" value="ECO:0007669"/>
    <property type="project" value="TreeGrafter"/>
</dbReference>
<dbReference type="PROSITE" id="PS50975">
    <property type="entry name" value="ATP_GRASP"/>
    <property type="match status" value="1"/>
</dbReference>
<organism evidence="3 4">
    <name type="scientific">Desulfosudis oleivorans (strain DSM 6200 / JCM 39069 / Hxd3)</name>
    <name type="common">Desulfococcus oleovorans</name>
    <dbReference type="NCBI Taxonomy" id="96561"/>
    <lineage>
        <taxon>Bacteria</taxon>
        <taxon>Pseudomonadati</taxon>
        <taxon>Thermodesulfobacteriota</taxon>
        <taxon>Desulfobacteria</taxon>
        <taxon>Desulfobacterales</taxon>
        <taxon>Desulfosudaceae</taxon>
        <taxon>Desulfosudis</taxon>
    </lineage>
</organism>
<dbReference type="EMBL" id="CP000859">
    <property type="protein sequence ID" value="ABW65921.1"/>
    <property type="molecule type" value="Genomic_DNA"/>
</dbReference>
<dbReference type="PANTHER" id="PTHR21621:SF0">
    <property type="entry name" value="BETA-CITRYLGLUTAMATE SYNTHASE B-RELATED"/>
    <property type="match status" value="1"/>
</dbReference>
<proteinExistence type="predicted"/>
<dbReference type="SUPFAM" id="SSF56059">
    <property type="entry name" value="Glutathione synthetase ATP-binding domain-like"/>
    <property type="match status" value="1"/>
</dbReference>